<feature type="compositionally biased region" description="Acidic residues" evidence="4">
    <location>
        <begin position="281"/>
        <end position="290"/>
    </location>
</feature>
<dbReference type="PANTHER" id="PTHR19848:SF8">
    <property type="entry name" value="F-BOX AND WD REPEAT DOMAIN CONTAINING 7"/>
    <property type="match status" value="1"/>
</dbReference>
<feature type="non-terminal residue" evidence="5">
    <location>
        <position position="1"/>
    </location>
</feature>
<dbReference type="PROSITE" id="PS50294">
    <property type="entry name" value="WD_REPEATS_REGION"/>
    <property type="match status" value="1"/>
</dbReference>
<gene>
    <name evidence="5" type="ORF">PGLA1383_LOCUS19215</name>
</gene>
<dbReference type="PANTHER" id="PTHR19848">
    <property type="entry name" value="WD40 REPEAT PROTEIN"/>
    <property type="match status" value="1"/>
</dbReference>
<dbReference type="OrthoDB" id="407294at2759"/>
<evidence type="ECO:0000313" key="6">
    <source>
        <dbReference type="Proteomes" id="UP000654075"/>
    </source>
</evidence>
<feature type="repeat" description="WD" evidence="3">
    <location>
        <begin position="130"/>
        <end position="162"/>
    </location>
</feature>
<dbReference type="Pfam" id="PF00400">
    <property type="entry name" value="WD40"/>
    <property type="match status" value="1"/>
</dbReference>
<dbReference type="AlphaFoldDB" id="A0A813EPJ9"/>
<dbReference type="EMBL" id="CAJNNV010012590">
    <property type="protein sequence ID" value="CAE8600913.1"/>
    <property type="molecule type" value="Genomic_DNA"/>
</dbReference>
<keyword evidence="1 3" id="KW-0853">WD repeat</keyword>
<dbReference type="InterPro" id="IPR015943">
    <property type="entry name" value="WD40/YVTN_repeat-like_dom_sf"/>
</dbReference>
<sequence>MYHCQVQRRLFTALKNGQVIVWDTSVLPLQRLAVVPDGASPASGPITALDYDLSTSTLFTGSKEGISLWAVKASDSGCSGWGRKLGQFSSMSSAPTAVAWAISSREVMAGFANGAVVIFDLDKGEASYAIQAHSDEVTAVMWLDAPRRLLTASKDKTLKIWDFPSLQRAPLDAISLTSSSMSQKVQAGAPFARPRQGADPLLGRPSGAPVAATPSSGSSFGFNPLNRNSDTGSDAQTSASTSYRGSAQERPTERGGDPLAARGLPVTAGAPARSALQRNDSDDDLAGWDS</sequence>
<feature type="compositionally biased region" description="Polar residues" evidence="4">
    <location>
        <begin position="213"/>
        <end position="245"/>
    </location>
</feature>
<proteinExistence type="predicted"/>
<feature type="region of interest" description="Disordered" evidence="4">
    <location>
        <begin position="185"/>
        <end position="290"/>
    </location>
</feature>
<dbReference type="SMART" id="SM00320">
    <property type="entry name" value="WD40"/>
    <property type="match status" value="3"/>
</dbReference>
<dbReference type="PROSITE" id="PS50082">
    <property type="entry name" value="WD_REPEATS_2"/>
    <property type="match status" value="1"/>
</dbReference>
<dbReference type="Proteomes" id="UP000654075">
    <property type="component" value="Unassembled WGS sequence"/>
</dbReference>
<comment type="caution">
    <text evidence="5">The sequence shown here is derived from an EMBL/GenBank/DDBJ whole genome shotgun (WGS) entry which is preliminary data.</text>
</comment>
<evidence type="ECO:0000313" key="5">
    <source>
        <dbReference type="EMBL" id="CAE8600913.1"/>
    </source>
</evidence>
<organism evidence="5 6">
    <name type="scientific">Polarella glacialis</name>
    <name type="common">Dinoflagellate</name>
    <dbReference type="NCBI Taxonomy" id="89957"/>
    <lineage>
        <taxon>Eukaryota</taxon>
        <taxon>Sar</taxon>
        <taxon>Alveolata</taxon>
        <taxon>Dinophyceae</taxon>
        <taxon>Suessiales</taxon>
        <taxon>Suessiaceae</taxon>
        <taxon>Polarella</taxon>
    </lineage>
</organism>
<keyword evidence="6" id="KW-1185">Reference proteome</keyword>
<dbReference type="SUPFAM" id="SSF50978">
    <property type="entry name" value="WD40 repeat-like"/>
    <property type="match status" value="1"/>
</dbReference>
<evidence type="ECO:0000256" key="2">
    <source>
        <dbReference type="ARBA" id="ARBA00022737"/>
    </source>
</evidence>
<dbReference type="InterPro" id="IPR036322">
    <property type="entry name" value="WD40_repeat_dom_sf"/>
</dbReference>
<accession>A0A813EPJ9</accession>
<dbReference type="Gene3D" id="2.130.10.10">
    <property type="entry name" value="YVTN repeat-like/Quinoprotein amine dehydrogenase"/>
    <property type="match status" value="1"/>
</dbReference>
<reference evidence="5" key="1">
    <citation type="submission" date="2021-02" db="EMBL/GenBank/DDBJ databases">
        <authorList>
            <person name="Dougan E. K."/>
            <person name="Rhodes N."/>
            <person name="Thang M."/>
            <person name="Chan C."/>
        </authorList>
    </citation>
    <scope>NUCLEOTIDE SEQUENCE</scope>
</reference>
<keyword evidence="2" id="KW-0677">Repeat</keyword>
<evidence type="ECO:0000256" key="1">
    <source>
        <dbReference type="ARBA" id="ARBA00022574"/>
    </source>
</evidence>
<evidence type="ECO:0000256" key="3">
    <source>
        <dbReference type="PROSITE-ProRule" id="PRU00221"/>
    </source>
</evidence>
<evidence type="ECO:0000256" key="4">
    <source>
        <dbReference type="SAM" id="MobiDB-lite"/>
    </source>
</evidence>
<name>A0A813EPJ9_POLGL</name>
<protein>
    <submittedName>
        <fullName evidence="5">Uncharacterized protein</fullName>
    </submittedName>
</protein>
<dbReference type="InterPro" id="IPR001680">
    <property type="entry name" value="WD40_rpt"/>
</dbReference>